<feature type="compositionally biased region" description="Basic residues" evidence="1">
    <location>
        <begin position="59"/>
        <end position="74"/>
    </location>
</feature>
<reference evidence="2 3" key="1">
    <citation type="journal article" date="2014" name="Nat. Commun.">
        <title>Multiple recent horizontal transfers of a large genomic region in cheese making fungi.</title>
        <authorList>
            <person name="Cheeseman K."/>
            <person name="Ropars J."/>
            <person name="Renault P."/>
            <person name="Dupont J."/>
            <person name="Gouzy J."/>
            <person name="Branca A."/>
            <person name="Abraham A.L."/>
            <person name="Ceppi M."/>
            <person name="Conseiller E."/>
            <person name="Debuchy R."/>
            <person name="Malagnac F."/>
            <person name="Goarin A."/>
            <person name="Silar P."/>
            <person name="Lacoste S."/>
            <person name="Sallet E."/>
            <person name="Bensimon A."/>
            <person name="Giraud T."/>
            <person name="Brygoo Y."/>
        </authorList>
    </citation>
    <scope>NUCLEOTIDE SEQUENCE [LARGE SCALE GENOMIC DNA]</scope>
    <source>
        <strain evidence="3">FM 013</strain>
    </source>
</reference>
<name>A0A0G4P506_PENC3</name>
<organism evidence="2 3">
    <name type="scientific">Penicillium camemberti (strain FM 013)</name>
    <dbReference type="NCBI Taxonomy" id="1429867"/>
    <lineage>
        <taxon>Eukaryota</taxon>
        <taxon>Fungi</taxon>
        <taxon>Dikarya</taxon>
        <taxon>Ascomycota</taxon>
        <taxon>Pezizomycotina</taxon>
        <taxon>Eurotiomycetes</taxon>
        <taxon>Eurotiomycetidae</taxon>
        <taxon>Eurotiales</taxon>
        <taxon>Aspergillaceae</taxon>
        <taxon>Penicillium</taxon>
    </lineage>
</organism>
<gene>
    <name evidence="2" type="ORF">PCAMFM013_S005g000553</name>
</gene>
<proteinExistence type="predicted"/>
<evidence type="ECO:0000313" key="2">
    <source>
        <dbReference type="EMBL" id="CRL21389.1"/>
    </source>
</evidence>
<feature type="region of interest" description="Disordered" evidence="1">
    <location>
        <begin position="47"/>
        <end position="106"/>
    </location>
</feature>
<protein>
    <submittedName>
        <fullName evidence="2">Str. FM013</fullName>
    </submittedName>
</protein>
<sequence length="150" mass="17011">MAENTAEHQMEAGKTFEDTVMADEVKTTEVWPWDLIPKKKKKKKRLYEYDDLPQESKHQRYARRKRAQRSKAIQRAKEAAFDAAKAAAERNQELPASTTAPLHPTITTHPASLEVDLLSGDKDEVMKEAEVEVGSDSAVMTLPFREKESV</sequence>
<feature type="compositionally biased region" description="Polar residues" evidence="1">
    <location>
        <begin position="94"/>
        <end position="106"/>
    </location>
</feature>
<accession>A0A0G4P506</accession>
<evidence type="ECO:0000256" key="1">
    <source>
        <dbReference type="SAM" id="MobiDB-lite"/>
    </source>
</evidence>
<evidence type="ECO:0000313" key="3">
    <source>
        <dbReference type="Proteomes" id="UP000053732"/>
    </source>
</evidence>
<dbReference type="Proteomes" id="UP000053732">
    <property type="component" value="Unassembled WGS sequence"/>
</dbReference>
<dbReference type="AlphaFoldDB" id="A0A0G4P506"/>
<keyword evidence="3" id="KW-1185">Reference proteome</keyword>
<dbReference type="EMBL" id="HG793138">
    <property type="protein sequence ID" value="CRL21389.1"/>
    <property type="molecule type" value="Genomic_DNA"/>
</dbReference>